<feature type="non-terminal residue" evidence="1">
    <location>
        <position position="1"/>
    </location>
</feature>
<sequence>LPTHYQLPPTVPSPFEGTLVNSLDAILVFGSKYRELKKLTEPLLAKVNHNTNWLDLFHSVLYAHRKRPLDGRKLLEEFLFLITRTLLPEQIAENRMFMFNLYSLRRNNSTRLSLRYDMLRDWKKVSSSQWLVVDSKLPEKSHFAPPPPPVPNPRYPNRRPLMPNVITTLIAPHIREGYITKKLADCMRHHVTELDNFLLLTDGTVEGWSTGMLLTKLGAAVSHWQWLRESNEVFEDMEVNGYPELERKAEDCDWVRE</sequence>
<proteinExistence type="predicted"/>
<dbReference type="AlphaFoldDB" id="A0A2V1E747"/>
<organism evidence="1 2">
    <name type="scientific">Periconia macrospinosa</name>
    <dbReference type="NCBI Taxonomy" id="97972"/>
    <lineage>
        <taxon>Eukaryota</taxon>
        <taxon>Fungi</taxon>
        <taxon>Dikarya</taxon>
        <taxon>Ascomycota</taxon>
        <taxon>Pezizomycotina</taxon>
        <taxon>Dothideomycetes</taxon>
        <taxon>Pleosporomycetidae</taxon>
        <taxon>Pleosporales</taxon>
        <taxon>Massarineae</taxon>
        <taxon>Periconiaceae</taxon>
        <taxon>Periconia</taxon>
    </lineage>
</organism>
<reference evidence="1 2" key="1">
    <citation type="journal article" date="2018" name="Sci. Rep.">
        <title>Comparative genomics provides insights into the lifestyle and reveals functional heterogeneity of dark septate endophytic fungi.</title>
        <authorList>
            <person name="Knapp D.G."/>
            <person name="Nemeth J.B."/>
            <person name="Barry K."/>
            <person name="Hainaut M."/>
            <person name="Henrissat B."/>
            <person name="Johnson J."/>
            <person name="Kuo A."/>
            <person name="Lim J.H.P."/>
            <person name="Lipzen A."/>
            <person name="Nolan M."/>
            <person name="Ohm R.A."/>
            <person name="Tamas L."/>
            <person name="Grigoriev I.V."/>
            <person name="Spatafora J.W."/>
            <person name="Nagy L.G."/>
            <person name="Kovacs G.M."/>
        </authorList>
    </citation>
    <scope>NUCLEOTIDE SEQUENCE [LARGE SCALE GENOMIC DNA]</scope>
    <source>
        <strain evidence="1 2">DSE2036</strain>
    </source>
</reference>
<feature type="non-terminal residue" evidence="1">
    <location>
        <position position="257"/>
    </location>
</feature>
<name>A0A2V1E747_9PLEO</name>
<dbReference type="EMBL" id="KZ805316">
    <property type="protein sequence ID" value="PVI05110.1"/>
    <property type="molecule type" value="Genomic_DNA"/>
</dbReference>
<evidence type="ECO:0000313" key="1">
    <source>
        <dbReference type="EMBL" id="PVI05110.1"/>
    </source>
</evidence>
<evidence type="ECO:0000313" key="2">
    <source>
        <dbReference type="Proteomes" id="UP000244855"/>
    </source>
</evidence>
<dbReference type="Proteomes" id="UP000244855">
    <property type="component" value="Unassembled WGS sequence"/>
</dbReference>
<dbReference type="OrthoDB" id="3790454at2759"/>
<gene>
    <name evidence="1" type="ORF">DM02DRAFT_505314</name>
</gene>
<keyword evidence="2" id="KW-1185">Reference proteome</keyword>
<protein>
    <submittedName>
        <fullName evidence="1">Uncharacterized protein</fullName>
    </submittedName>
</protein>
<accession>A0A2V1E747</accession>